<evidence type="ECO:0000313" key="4">
    <source>
        <dbReference type="EMBL" id="CAB5230127.1"/>
    </source>
</evidence>
<name>A0A6J5N501_9CAUD</name>
<evidence type="ECO:0000313" key="2">
    <source>
        <dbReference type="EMBL" id="CAB4154148.1"/>
    </source>
</evidence>
<accession>A0A6J5N501</accession>
<dbReference type="EMBL" id="LR797062">
    <property type="protein sequence ID" value="CAB4184828.1"/>
    <property type="molecule type" value="Genomic_DNA"/>
</dbReference>
<dbReference type="EMBL" id="LR796608">
    <property type="protein sequence ID" value="CAB4154148.1"/>
    <property type="molecule type" value="Genomic_DNA"/>
</dbReference>
<feature type="coiled-coil region" evidence="1">
    <location>
        <begin position="27"/>
        <end position="54"/>
    </location>
</feature>
<gene>
    <name evidence="3" type="ORF">UFOVP1117_38</name>
    <name evidence="4" type="ORF">UFOVP1570_39</name>
    <name evidence="2" type="ORF">UFOVP632_35</name>
</gene>
<keyword evidence="1" id="KW-0175">Coiled coil</keyword>
<evidence type="ECO:0000313" key="3">
    <source>
        <dbReference type="EMBL" id="CAB4184828.1"/>
    </source>
</evidence>
<protein>
    <submittedName>
        <fullName evidence="2">Uncharacterized protein</fullName>
    </submittedName>
</protein>
<dbReference type="EMBL" id="LR798414">
    <property type="protein sequence ID" value="CAB5230127.1"/>
    <property type="molecule type" value="Genomic_DNA"/>
</dbReference>
<evidence type="ECO:0000256" key="1">
    <source>
        <dbReference type="SAM" id="Coils"/>
    </source>
</evidence>
<reference evidence="2" key="1">
    <citation type="submission" date="2020-04" db="EMBL/GenBank/DDBJ databases">
        <authorList>
            <person name="Chiriac C."/>
            <person name="Salcher M."/>
            <person name="Ghai R."/>
            <person name="Kavagutti S V."/>
        </authorList>
    </citation>
    <scope>NUCLEOTIDE SEQUENCE</scope>
</reference>
<organism evidence="2">
    <name type="scientific">uncultured Caudovirales phage</name>
    <dbReference type="NCBI Taxonomy" id="2100421"/>
    <lineage>
        <taxon>Viruses</taxon>
        <taxon>Duplodnaviria</taxon>
        <taxon>Heunggongvirae</taxon>
        <taxon>Uroviricota</taxon>
        <taxon>Caudoviricetes</taxon>
        <taxon>Peduoviridae</taxon>
        <taxon>Maltschvirus</taxon>
        <taxon>Maltschvirus maltsch</taxon>
    </lineage>
</organism>
<proteinExistence type="predicted"/>
<sequence>MIKHPDIEVQSLVEMLEGQRDGAMAQSASLYKMINELQMQIKELLNKEAQNAADKVNDPKSNG</sequence>